<sequence>MIRKFTLPLTVLAMTATLNAPTQVFAQETEAEAEASEATDAELAKFLEIFKVEDDGAPIEPDQLARAETVAVKLLPDGSYQKMMAETMSTVIEPMLGSIDQMPLSAITTFAGISEDEISPPDDATIKDLMEIVDPHFADRQQAMFKSVFDILIELSDEVEPAIRDGLAKAYARRFTGEELDDISTFLSTDTGAKFGAESLAVYSSREVIGASMEVMPKFLERFLGQMQNAEELMGDIPPQRTYGDLSELEKKRLAQLLGVDVEDLGPRETGQGDYETEAEPES</sequence>
<accession>A0AA97F643</accession>
<feature type="chain" id="PRO_5041732213" evidence="2">
    <location>
        <begin position="27"/>
        <end position="283"/>
    </location>
</feature>
<dbReference type="EMBL" id="CP136594">
    <property type="protein sequence ID" value="WOE74921.1"/>
    <property type="molecule type" value="Genomic_DNA"/>
</dbReference>
<dbReference type="AlphaFoldDB" id="A0AA97F643"/>
<name>A0AA97F643_9SPHN</name>
<gene>
    <name evidence="4" type="ORF">RB602_13940</name>
</gene>
<protein>
    <submittedName>
        <fullName evidence="4">DUF2059 domain-containing protein</fullName>
    </submittedName>
</protein>
<dbReference type="InterPro" id="IPR018637">
    <property type="entry name" value="DUF2059"/>
</dbReference>
<evidence type="ECO:0000256" key="1">
    <source>
        <dbReference type="SAM" id="MobiDB-lite"/>
    </source>
</evidence>
<dbReference type="Proteomes" id="UP001302429">
    <property type="component" value="Chromosome"/>
</dbReference>
<keyword evidence="2" id="KW-0732">Signal</keyword>
<proteinExistence type="predicted"/>
<dbReference type="Pfam" id="PF09832">
    <property type="entry name" value="DUF2059"/>
    <property type="match status" value="1"/>
</dbReference>
<evidence type="ECO:0000256" key="2">
    <source>
        <dbReference type="SAM" id="SignalP"/>
    </source>
</evidence>
<keyword evidence="5" id="KW-1185">Reference proteome</keyword>
<feature type="region of interest" description="Disordered" evidence="1">
    <location>
        <begin position="262"/>
        <end position="283"/>
    </location>
</feature>
<evidence type="ECO:0000313" key="4">
    <source>
        <dbReference type="EMBL" id="WOE74921.1"/>
    </source>
</evidence>
<organism evidence="4 5">
    <name type="scientific">Alterisphingorhabdus coralli</name>
    <dbReference type="NCBI Taxonomy" id="3071408"/>
    <lineage>
        <taxon>Bacteria</taxon>
        <taxon>Pseudomonadati</taxon>
        <taxon>Pseudomonadota</taxon>
        <taxon>Alphaproteobacteria</taxon>
        <taxon>Sphingomonadales</taxon>
        <taxon>Sphingomonadaceae</taxon>
        <taxon>Alterisphingorhabdus (ex Yan et al. 2024)</taxon>
    </lineage>
</organism>
<dbReference type="KEGG" id="acoa:RB602_13940"/>
<feature type="signal peptide" evidence="2">
    <location>
        <begin position="1"/>
        <end position="26"/>
    </location>
</feature>
<dbReference type="RefSeq" id="WP_317081368.1">
    <property type="nucleotide sequence ID" value="NZ_CP136594.1"/>
</dbReference>
<evidence type="ECO:0000259" key="3">
    <source>
        <dbReference type="Pfam" id="PF09832"/>
    </source>
</evidence>
<feature type="domain" description="DUF2059" evidence="3">
    <location>
        <begin position="163"/>
        <end position="204"/>
    </location>
</feature>
<evidence type="ECO:0000313" key="5">
    <source>
        <dbReference type="Proteomes" id="UP001302429"/>
    </source>
</evidence>
<reference evidence="4 5" key="1">
    <citation type="submission" date="2023-10" db="EMBL/GenBank/DDBJ databases">
        <title>Complete genome sequence of a Sphingomonadaceae bacterium.</title>
        <authorList>
            <person name="Yan C."/>
        </authorList>
    </citation>
    <scope>NUCLEOTIDE SEQUENCE [LARGE SCALE GENOMIC DNA]</scope>
    <source>
        <strain evidence="4 5">SCSIO 66989</strain>
    </source>
</reference>